<keyword evidence="2" id="KW-0342">GTP-binding</keyword>
<name>A0A3S5FHA5_9PLAT</name>
<dbReference type="SUPFAM" id="SSF52540">
    <property type="entry name" value="P-loop containing nucleoside triphosphate hydrolases"/>
    <property type="match status" value="1"/>
</dbReference>
<dbReference type="GO" id="GO:0005525">
    <property type="term" value="F:GTP binding"/>
    <property type="evidence" value="ECO:0007669"/>
    <property type="project" value="UniProtKB-KW"/>
</dbReference>
<feature type="domain" description="G" evidence="4">
    <location>
        <begin position="108"/>
        <end position="147"/>
    </location>
</feature>
<evidence type="ECO:0000256" key="1">
    <source>
        <dbReference type="ARBA" id="ARBA00022741"/>
    </source>
</evidence>
<evidence type="ECO:0000313" key="5">
    <source>
        <dbReference type="EMBL" id="VEL43281.1"/>
    </source>
</evidence>
<dbReference type="GO" id="GO:0003924">
    <property type="term" value="F:GTPase activity"/>
    <property type="evidence" value="ECO:0007669"/>
    <property type="project" value="InterPro"/>
</dbReference>
<accession>A0A3S5FHA5</accession>
<sequence>MVRTPDLNDNNLNSDPESTSDLSESQTTIISEDERDSNAEAVYADEGEDDYGTNDAEAIDETKSHLVDFYPHNKMKSGALDQRQHGFEAKHHKLEQKELVRDGKKYFTIGFVGYPNVGKSSTLNALFGSKKTSVSFTPGKTKHFQVTITLMKCNHPSSP</sequence>
<keyword evidence="6" id="KW-1185">Reference proteome</keyword>
<dbReference type="Pfam" id="PF01926">
    <property type="entry name" value="MMR_HSR1"/>
    <property type="match status" value="1"/>
</dbReference>
<protein>
    <recommendedName>
        <fullName evidence="4">G domain-containing protein</fullName>
    </recommendedName>
</protein>
<dbReference type="InterPro" id="IPR027417">
    <property type="entry name" value="P-loop_NTPase"/>
</dbReference>
<dbReference type="OrthoDB" id="444945at2759"/>
<feature type="compositionally biased region" description="Acidic residues" evidence="3">
    <location>
        <begin position="43"/>
        <end position="52"/>
    </location>
</feature>
<dbReference type="AlphaFoldDB" id="A0A3S5FHA5"/>
<reference evidence="5" key="1">
    <citation type="submission" date="2018-11" db="EMBL/GenBank/DDBJ databases">
        <authorList>
            <consortium name="Pathogen Informatics"/>
        </authorList>
    </citation>
    <scope>NUCLEOTIDE SEQUENCE</scope>
</reference>
<evidence type="ECO:0000313" key="6">
    <source>
        <dbReference type="Proteomes" id="UP000784294"/>
    </source>
</evidence>
<comment type="caution">
    <text evidence="5">The sequence shown here is derived from an EMBL/GenBank/DDBJ whole genome shotgun (WGS) entry which is preliminary data.</text>
</comment>
<dbReference type="InterPro" id="IPR043358">
    <property type="entry name" value="GNL1-like"/>
</dbReference>
<organism evidence="5 6">
    <name type="scientific">Protopolystoma xenopodis</name>
    <dbReference type="NCBI Taxonomy" id="117903"/>
    <lineage>
        <taxon>Eukaryota</taxon>
        <taxon>Metazoa</taxon>
        <taxon>Spiralia</taxon>
        <taxon>Lophotrochozoa</taxon>
        <taxon>Platyhelminthes</taxon>
        <taxon>Monogenea</taxon>
        <taxon>Polyopisthocotylea</taxon>
        <taxon>Polystomatidea</taxon>
        <taxon>Polystomatidae</taxon>
        <taxon>Protopolystoma</taxon>
    </lineage>
</organism>
<gene>
    <name evidence="5" type="ORF">PXEA_LOCUS36721</name>
</gene>
<dbReference type="Gene3D" id="3.40.50.300">
    <property type="entry name" value="P-loop containing nucleotide triphosphate hydrolases"/>
    <property type="match status" value="1"/>
</dbReference>
<evidence type="ECO:0000259" key="4">
    <source>
        <dbReference type="Pfam" id="PF01926"/>
    </source>
</evidence>
<feature type="region of interest" description="Disordered" evidence="3">
    <location>
        <begin position="1"/>
        <end position="54"/>
    </location>
</feature>
<dbReference type="InterPro" id="IPR006073">
    <property type="entry name" value="GTP-bd"/>
</dbReference>
<feature type="compositionally biased region" description="Polar residues" evidence="3">
    <location>
        <begin position="14"/>
        <end position="30"/>
    </location>
</feature>
<dbReference type="Proteomes" id="UP000784294">
    <property type="component" value="Unassembled WGS sequence"/>
</dbReference>
<dbReference type="EMBL" id="CAAALY010280114">
    <property type="protein sequence ID" value="VEL43281.1"/>
    <property type="molecule type" value="Genomic_DNA"/>
</dbReference>
<dbReference type="PANTHER" id="PTHR45709">
    <property type="entry name" value="LARGE SUBUNIT GTPASE 1 HOMOLOG-RELATED"/>
    <property type="match status" value="1"/>
</dbReference>
<evidence type="ECO:0000256" key="3">
    <source>
        <dbReference type="SAM" id="MobiDB-lite"/>
    </source>
</evidence>
<proteinExistence type="predicted"/>
<keyword evidence="1" id="KW-0547">Nucleotide-binding</keyword>
<evidence type="ECO:0000256" key="2">
    <source>
        <dbReference type="ARBA" id="ARBA00023134"/>
    </source>
</evidence>